<proteinExistence type="predicted"/>
<keyword evidence="2" id="KW-1185">Reference proteome</keyword>
<dbReference type="Proteomes" id="UP001143910">
    <property type="component" value="Unassembled WGS sequence"/>
</dbReference>
<protein>
    <submittedName>
        <fullName evidence="1">Uncharacterized protein</fullName>
    </submittedName>
</protein>
<sequence>MAEKILLITGANTGLGYEIVRSLCSSSTMYKVILGGRSLEKAQNAVASLNAEFPASAGNLWPVQIDVESDESIASAFEQIKKKYPRVDILVNNAGAQFDQTETMTMREIWNKSWDVNTVGTQIMTHTFVPMLLKSSDARLIFISSGTSTLADSTNPYIPVNRSPPKGWPKPQQSSIPAYRSAKTGMNMMMREWCRILKEDSVKIFAVNPGWLATGLGGNKPEISRKYGAGDPVVGANFIKDVIEGGRDEDVGKVITKDKVQPW</sequence>
<organism evidence="1 2">
    <name type="scientific">Zarea fungicola</name>
    <dbReference type="NCBI Taxonomy" id="93591"/>
    <lineage>
        <taxon>Eukaryota</taxon>
        <taxon>Fungi</taxon>
        <taxon>Dikarya</taxon>
        <taxon>Ascomycota</taxon>
        <taxon>Pezizomycotina</taxon>
        <taxon>Sordariomycetes</taxon>
        <taxon>Hypocreomycetidae</taxon>
        <taxon>Hypocreales</taxon>
        <taxon>Cordycipitaceae</taxon>
        <taxon>Zarea</taxon>
    </lineage>
</organism>
<evidence type="ECO:0000313" key="2">
    <source>
        <dbReference type="Proteomes" id="UP001143910"/>
    </source>
</evidence>
<gene>
    <name evidence="1" type="ORF">NQ176_g4099</name>
</gene>
<comment type="caution">
    <text evidence="1">The sequence shown here is derived from an EMBL/GenBank/DDBJ whole genome shotgun (WGS) entry which is preliminary data.</text>
</comment>
<accession>A0ACC1NGI3</accession>
<reference evidence="1" key="1">
    <citation type="submission" date="2022-08" db="EMBL/GenBank/DDBJ databases">
        <title>Genome Sequence of Lecanicillium fungicola.</title>
        <authorList>
            <person name="Buettner E."/>
        </authorList>
    </citation>
    <scope>NUCLEOTIDE SEQUENCE</scope>
    <source>
        <strain evidence="1">Babe33</strain>
    </source>
</reference>
<dbReference type="EMBL" id="JANJQO010000425">
    <property type="protein sequence ID" value="KAJ2977918.1"/>
    <property type="molecule type" value="Genomic_DNA"/>
</dbReference>
<name>A0ACC1NGI3_9HYPO</name>
<evidence type="ECO:0000313" key="1">
    <source>
        <dbReference type="EMBL" id="KAJ2977918.1"/>
    </source>
</evidence>